<dbReference type="InterPro" id="IPR003599">
    <property type="entry name" value="Ig_sub"/>
</dbReference>
<comment type="subcellular location">
    <subcellularLocation>
        <location evidence="1">Cytoplasm</location>
        <location evidence="1">Myofibril</location>
        <location evidence="1">Sarcomere</location>
        <location evidence="1">A band</location>
    </subcellularLocation>
</comment>
<dbReference type="SMART" id="SM00406">
    <property type="entry name" value="IGv"/>
    <property type="match status" value="7"/>
</dbReference>
<feature type="domain" description="Ig-like" evidence="8">
    <location>
        <begin position="2100"/>
        <end position="2196"/>
    </location>
</feature>
<dbReference type="FunFam" id="2.60.40.10:FF:000425">
    <property type="entry name" value="Myosin light chain kinase"/>
    <property type="match status" value="5"/>
</dbReference>
<name>A0A183F1S2_HELPZ</name>
<feature type="domain" description="Ig-like" evidence="8">
    <location>
        <begin position="1919"/>
        <end position="2007"/>
    </location>
</feature>
<feature type="domain" description="Fibronectin type-III" evidence="9">
    <location>
        <begin position="3265"/>
        <end position="3365"/>
    </location>
</feature>
<dbReference type="SMART" id="SM00060">
    <property type="entry name" value="FN3"/>
    <property type="match status" value="1"/>
</dbReference>
<proteinExistence type="inferred from homology"/>
<feature type="region of interest" description="Disordered" evidence="7">
    <location>
        <begin position="2034"/>
        <end position="2060"/>
    </location>
</feature>
<feature type="domain" description="Ig-like" evidence="8">
    <location>
        <begin position="2626"/>
        <end position="2715"/>
    </location>
</feature>
<comment type="similarity">
    <text evidence="2">Belongs to the protein kinase superfamily. CAMK Ser/Thr protein kinase family.</text>
</comment>
<feature type="domain" description="Ig-like" evidence="8">
    <location>
        <begin position="1163"/>
        <end position="1254"/>
    </location>
</feature>
<gene>
    <name evidence="10" type="ORF">HPBE_LOCUS7</name>
</gene>
<dbReference type="GO" id="GO:0040017">
    <property type="term" value="P:positive regulation of locomotion"/>
    <property type="evidence" value="ECO:0007669"/>
    <property type="project" value="UniProtKB-ARBA"/>
</dbReference>
<dbReference type="FunFam" id="2.60.40.10:FF:000080">
    <property type="entry name" value="Myosin light chain kinase, smooth muscle"/>
    <property type="match status" value="2"/>
</dbReference>
<feature type="domain" description="Ig-like" evidence="8">
    <location>
        <begin position="2518"/>
        <end position="2607"/>
    </location>
</feature>
<evidence type="ECO:0000256" key="4">
    <source>
        <dbReference type="ARBA" id="ARBA00022737"/>
    </source>
</evidence>
<evidence type="ECO:0000259" key="8">
    <source>
        <dbReference type="PROSITE" id="PS50835"/>
    </source>
</evidence>
<dbReference type="Pfam" id="PF00041">
    <property type="entry name" value="fn3"/>
    <property type="match status" value="1"/>
</dbReference>
<evidence type="ECO:0000256" key="7">
    <source>
        <dbReference type="SAM" id="MobiDB-lite"/>
    </source>
</evidence>
<feature type="domain" description="Ig-like" evidence="8">
    <location>
        <begin position="969"/>
        <end position="1058"/>
    </location>
</feature>
<feature type="domain" description="Ig-like" evidence="8">
    <location>
        <begin position="535"/>
        <end position="625"/>
    </location>
</feature>
<feature type="domain" description="Ig-like" evidence="8">
    <location>
        <begin position="2414"/>
        <end position="2503"/>
    </location>
</feature>
<dbReference type="FunFam" id="2.60.40.10:FF:001223">
    <property type="entry name" value="Sidekick cell adhesion molecule 1"/>
    <property type="match status" value="1"/>
</dbReference>
<feature type="domain" description="Ig-like" evidence="8">
    <location>
        <begin position="3403"/>
        <end position="3492"/>
    </location>
</feature>
<feature type="domain" description="Ig-like" evidence="8">
    <location>
        <begin position="866"/>
        <end position="957"/>
    </location>
</feature>
<feature type="domain" description="Ig-like" evidence="8">
    <location>
        <begin position="2207"/>
        <end position="2295"/>
    </location>
</feature>
<feature type="domain" description="Ig-like" evidence="8">
    <location>
        <begin position="3030"/>
        <end position="3122"/>
    </location>
</feature>
<feature type="region of interest" description="Disordered" evidence="7">
    <location>
        <begin position="2776"/>
        <end position="2797"/>
    </location>
</feature>
<feature type="domain" description="Ig-like" evidence="8">
    <location>
        <begin position="3497"/>
        <end position="3586"/>
    </location>
</feature>
<feature type="domain" description="Ig-like" evidence="8">
    <location>
        <begin position="144"/>
        <end position="235"/>
    </location>
</feature>
<dbReference type="SMART" id="SM00409">
    <property type="entry name" value="IG"/>
    <property type="match status" value="34"/>
</dbReference>
<dbReference type="InterPro" id="IPR013098">
    <property type="entry name" value="Ig_I-set"/>
</dbReference>
<dbReference type="SUPFAM" id="SSF48726">
    <property type="entry name" value="Immunoglobulin"/>
    <property type="match status" value="33"/>
</dbReference>
<feature type="domain" description="Ig-like" evidence="8">
    <location>
        <begin position="339"/>
        <end position="429"/>
    </location>
</feature>
<reference evidence="10 11" key="1">
    <citation type="submission" date="2018-11" db="EMBL/GenBank/DDBJ databases">
        <authorList>
            <consortium name="Pathogen Informatics"/>
        </authorList>
    </citation>
    <scope>NUCLEOTIDE SEQUENCE [LARGE SCALE GENOMIC DNA]</scope>
</reference>
<dbReference type="WBParaSite" id="HPBE_0000000601-mRNA-1">
    <property type="protein sequence ID" value="HPBE_0000000601-mRNA-1"/>
    <property type="gene ID" value="HPBE_0000000601"/>
</dbReference>
<dbReference type="PANTHER" id="PTHR47633">
    <property type="entry name" value="IMMUNOGLOBULIN"/>
    <property type="match status" value="1"/>
</dbReference>
<evidence type="ECO:0000259" key="9">
    <source>
        <dbReference type="PROSITE" id="PS50853"/>
    </source>
</evidence>
<feature type="domain" description="Ig-like" evidence="8">
    <location>
        <begin position="2917"/>
        <end position="3006"/>
    </location>
</feature>
<evidence type="ECO:0000313" key="11">
    <source>
        <dbReference type="Proteomes" id="UP000050761"/>
    </source>
</evidence>
<keyword evidence="6" id="KW-0393">Immunoglobulin domain</keyword>
<dbReference type="InterPro" id="IPR003598">
    <property type="entry name" value="Ig_sub2"/>
</dbReference>
<evidence type="ECO:0000313" key="10">
    <source>
        <dbReference type="EMBL" id="VDO18009.1"/>
    </source>
</evidence>
<feature type="domain" description="Ig-like" evidence="8">
    <location>
        <begin position="241"/>
        <end position="331"/>
    </location>
</feature>
<dbReference type="GO" id="GO:0031672">
    <property type="term" value="C:A band"/>
    <property type="evidence" value="ECO:0007669"/>
    <property type="project" value="UniProtKB-SubCell"/>
</dbReference>
<dbReference type="PROSITE" id="PS50853">
    <property type="entry name" value="FN3"/>
    <property type="match status" value="1"/>
</dbReference>
<dbReference type="FunFam" id="2.60.40.10:FF:000107">
    <property type="entry name" value="Myosin, light chain kinase a"/>
    <property type="match status" value="7"/>
</dbReference>
<feature type="domain" description="Ig-like" evidence="8">
    <location>
        <begin position="3141"/>
        <end position="3232"/>
    </location>
</feature>
<dbReference type="InterPro" id="IPR013106">
    <property type="entry name" value="Ig_V-set"/>
</dbReference>
<keyword evidence="11" id="KW-1185">Reference proteome</keyword>
<feature type="domain" description="Ig-like" evidence="8">
    <location>
        <begin position="1071"/>
        <end position="1159"/>
    </location>
</feature>
<evidence type="ECO:0000256" key="6">
    <source>
        <dbReference type="ARBA" id="ARBA00023319"/>
    </source>
</evidence>
<evidence type="ECO:0000256" key="3">
    <source>
        <dbReference type="ARBA" id="ARBA00022490"/>
    </source>
</evidence>
<feature type="compositionally biased region" description="Basic and acidic residues" evidence="7">
    <location>
        <begin position="2786"/>
        <end position="2797"/>
    </location>
</feature>
<dbReference type="GO" id="GO:0060298">
    <property type="term" value="P:positive regulation of sarcomere organization"/>
    <property type="evidence" value="ECO:0007669"/>
    <property type="project" value="UniProtKB-ARBA"/>
</dbReference>
<feature type="domain" description="Ig-like" evidence="8">
    <location>
        <begin position="2313"/>
        <end position="2404"/>
    </location>
</feature>
<dbReference type="PROSITE" id="PS50835">
    <property type="entry name" value="IG_LIKE"/>
    <property type="match status" value="32"/>
</dbReference>
<dbReference type="PANTHER" id="PTHR47633:SF4">
    <property type="entry name" value="MYOPALLADIN ISOFORM X1"/>
    <property type="match status" value="1"/>
</dbReference>
<evidence type="ECO:0000256" key="5">
    <source>
        <dbReference type="ARBA" id="ARBA00023157"/>
    </source>
</evidence>
<accession>A0A183F1S2</accession>
<dbReference type="FunFam" id="2.60.40.10:FF:000032">
    <property type="entry name" value="palladin isoform X1"/>
    <property type="match status" value="2"/>
</dbReference>
<dbReference type="CDD" id="cd00063">
    <property type="entry name" value="FN3"/>
    <property type="match status" value="1"/>
</dbReference>
<dbReference type="FunFam" id="2.60.40.10:FF:000345">
    <property type="entry name" value="Muscle M-line assembly protein unc-89"/>
    <property type="match status" value="7"/>
</dbReference>
<dbReference type="Gene3D" id="2.60.40.10">
    <property type="entry name" value="Immunoglobulins"/>
    <property type="match status" value="34"/>
</dbReference>
<dbReference type="GO" id="GO:0045989">
    <property type="term" value="P:positive regulation of striated muscle contraction"/>
    <property type="evidence" value="ECO:0007669"/>
    <property type="project" value="UniProtKB-ARBA"/>
</dbReference>
<protein>
    <submittedName>
        <fullName evidence="12">TITIN protein</fullName>
    </submittedName>
</protein>
<dbReference type="SUPFAM" id="SSF49265">
    <property type="entry name" value="Fibronectin type III"/>
    <property type="match status" value="1"/>
</dbReference>
<dbReference type="EMBL" id="UZAH01000004">
    <property type="protein sequence ID" value="VDO18009.1"/>
    <property type="molecule type" value="Genomic_DNA"/>
</dbReference>
<feature type="domain" description="Ig-like" evidence="8">
    <location>
        <begin position="1535"/>
        <end position="1627"/>
    </location>
</feature>
<reference evidence="12" key="2">
    <citation type="submission" date="2019-09" db="UniProtKB">
        <authorList>
            <consortium name="WormBaseParasite"/>
        </authorList>
    </citation>
    <scope>IDENTIFICATION</scope>
</reference>
<dbReference type="SMART" id="SM00408">
    <property type="entry name" value="IGc2"/>
    <property type="match status" value="28"/>
</dbReference>
<dbReference type="GO" id="GO:0019899">
    <property type="term" value="F:enzyme binding"/>
    <property type="evidence" value="ECO:0007669"/>
    <property type="project" value="UniProtKB-ARBA"/>
</dbReference>
<feature type="domain" description="Ig-like" evidence="8">
    <location>
        <begin position="1351"/>
        <end position="1436"/>
    </location>
</feature>
<dbReference type="InterPro" id="IPR036179">
    <property type="entry name" value="Ig-like_dom_sf"/>
</dbReference>
<dbReference type="Pfam" id="PF07679">
    <property type="entry name" value="I-set"/>
    <property type="match status" value="32"/>
</dbReference>
<feature type="domain" description="Ig-like" evidence="8">
    <location>
        <begin position="1440"/>
        <end position="1531"/>
    </location>
</feature>
<feature type="domain" description="Ig-like" evidence="8">
    <location>
        <begin position="437"/>
        <end position="527"/>
    </location>
</feature>
<dbReference type="InterPro" id="IPR036116">
    <property type="entry name" value="FN3_sf"/>
</dbReference>
<evidence type="ECO:0000313" key="12">
    <source>
        <dbReference type="WBParaSite" id="HPBE_0000000601-mRNA-1"/>
    </source>
</evidence>
<dbReference type="CDD" id="cd00096">
    <property type="entry name" value="Ig"/>
    <property type="match status" value="2"/>
</dbReference>
<dbReference type="InterPro" id="IPR007110">
    <property type="entry name" value="Ig-like_dom"/>
</dbReference>
<keyword evidence="4" id="KW-0677">Repeat</keyword>
<feature type="domain" description="Ig-like" evidence="8">
    <location>
        <begin position="633"/>
        <end position="722"/>
    </location>
</feature>
<sequence>TDTGSYSCKAVNEVGEARSEVQIRIQAQIEKECGCLFIIQLFFQTLAPTFTKSLTDQSISIGDQLVLLCSVKGAPQPTVEFYHETVRIKSSGRISVEHDKTNTHWRMIIKEITQEDLGKYHATAKNSAGAAISEATVSSRTIAPAFEQGLKRTSVKEKEEIRMEVKITGTEPEVSWFKDGEPVKQDTVHEILHEVSTGTYTLIVKESHTSDAGTYTVKASNVAGAAESSAEVEVTHALEKPTFVKELVSTEVKINESAKLEVTVKGVPAPEVTWKKDGQPVTIDNVHILSKKDDQGTFSITISSATLEDVGKYSCEAINLAGSAECSANFAVVKEMEVPSFTEKLQPLEIKETESATLSVTVTGSPQPKIQWFKDDAPVQIDNVHIVAKDEGSGHYVLTIKEAKITDKGSYSCKATNEAGEARTEASVMVAKESTAPQFTETLKSLEVKETETVKLAVTVVGSPEPTVAWFKDDVPIQIDNVHVLSKDEGSGHFTLTIKDSRLTDIGSYSCKATNEAGEARTEATVHVAKESTAPQFTETLKPLEVKETEMLKLSVTVTGSPEPKVQWFKDDLPIQIDHDHVLSQDEGQGHFILIVKDARLTDVGSYSCKATNDAGEARTEAKMAVIEDLVTPHFVEGLKPLEVDEGKPAELTCSVVGKPEPEITWLKNGLPIQIDESHIAKKDSEGHHTLFIKDLKAEDFGSYTCQAVNKAGKDETMAEIKIPKYGFEKTKTEEVQPLFIEPLKETVASEGETVVLECRVNEESKPEIRWFKDDKPVEIGQHMVVETLDDGKLKLTIYNATKEDVGSYRCEALNKAGKAETQAKLQYAVSMQETVTDESEQLREMVADELTATAAVETKAGRGPPKFVELLRSCTVTVQQQAVLRCKVKGEPRPKIKWTKEGKEVEMSARIKTESKDDGTLTLTIDEVTEQDAGEYKCHAENELGSAWTEGPIIVTLVGAPKPDGEAPDFVQPVRPVVVVEGETAVLEGKVSGKPKPTVKWYKNGEDIKPSEHFVVESLDDGTQRLTVKNATMEDLDEYRCSASNEFGDVWSDVTLTVKKEEVLQRLIAPEFAQELTACQVKEGELAKFECKVTGTNPAVKWFKDGEELKPGDGIHIESAPDGTNTLVIDKAKIADQGNYRVEATNAAGSMSSKAPLSVQAPETLKIKRPLQDVTVEKGTKILLSVEVEGQPKTVKWYKGTEQVTTTSTIKIERVSDAEYKLEVENCEMSDAGAYRVVLSTESESIESSCTVTVKEKVSLPSFKKGLNDTAVPKGQSLVLEVEVEGAPKAVKWYKNGDQLKDAKAEDLGNGKYRLTIPDFKESDVGEYSVTAENDVGEVESKAKVNKAKPEIVSGLVPTSVKQGETATFTVKVKGPVKGVKWYKNGKEIPDAKTQDKGDGTFELTIPNATKGDAADYKVVVSNDAGDADSAAPLTVKQPQIKIVKGLKDTDVPQKQTGTLEIETSGPPKEVKWYKNGKEITPSDKAQPKKVGDNKYQLVIPDAGKDDTADYKVVITDDDNNTAESSCALTVKLPAGIEIVKGLEDTSVPQKQTGTLEIETSRPPKQVKWYKNGKELTPSDKPKAKKVDDNKHQLVIPDADEEDTADYRVVLTDEDDNTADSSCALTVRLPDKEPKIIKGLGDRTVPVGLPTIWEVETEGSPRTVKWYKNGKELTGAAAAQVKITKVDDNHYVLEISKCSVDDTGEYKIEIENDVGKANSSGKLTVEPKLTFLKPLKDQEITEGENADFQVETNAKPASVKWYKNGQETKPDARFVLSEEETKYKLVIKNAVRDDAAEYKIVLSNSAGDADSSAKLTVKKAKPGVPKIIKGLEDQVVAKGASMVFEVKVEGEVAELRWSKDTTPITAGANAVIEKIDENTYRLTIPKADIGDAGHYTVEAINETGKAASDAKGDVDEKPEIVKELNDAEISEGDDEVFKVEVSTPVRTVKWYKNGQEIKPSVHLEPKKVGPKKYELLINRAELDDGATYKVVLSNAAGECDSSAQLTVVKPNILKLLQGLKDIDVDEGQPIELKLKSEDYSSGTRTEPSCPPKENPETGEYSLVIPQSKKSDGGAYRISLANDKGEIYSGAVAHVKATKPKDTSVPANFLSPLEDTEVAEGETLTLKCVVAGEPFPALTWTKDGVELEKDERLTMRVALDGTATLRIRDARKSDYGQYRITAKNDGGTETSACLVTVKEKGEEPSKPRFIIPLMSCEAEIGEKKMFEVKLRGFPKPTLEWLLNEKPIKFDDRVTVEDLGAGNYCLTIKDIQESDFGTIRCIASNEHGKDQTYGVRCCQLGVAPGPRDDDLYPPRFNVPLWDRRIPINDPLAIECHVDAKPVAEIEWFKDGKKLEASEGVEIRNTSDGACRVRIARFGQEDVGVYMCVAKNPLGVADTRSTYSVEEVVEKKEYAPRFNPGLEDTTVNVGQAIRLSCSVDAIPKAGIVWYKDGLPLRSGGRFTITTGEDGSCTLDITESVEGDEGAHRCVASNEHGSINTSCMVTVKAPKTEAKKEGEEPYFTKGLVDVWTDRGETFTLKCAVKGDPFPEIKWFRNGTLVRDSPRTTVETAADGTCSLTVKECTMSDEGIYRCEAENKHGKAKTQATTHVQIAIGKSDAPKLEMGSPPRFIIPLEDQTVSIGNIIDLECKVTGEPMPLVKWSKDGGPIWEDSRYEWDVDEAKGTYHLRITSATVHDEGTYRCVATNESGSATTKSFTRIDGQSRALLFREFSFQVKPSDRVQITLEPDGTAKLIIPQCCMDDEGIYRVIATNPSGSANDKGNAVVKKAPRDAGRKSAEREQFDANKVPKVIEPLENVKISEKEGFRLRCKFSGEPKLAIKWFKDGERVFPYGRLQLVETPDGVCELIVESSIRQDAGGYRCVAENTFGSARTTCDVVVIQKERKPVTDFDASMKEGKAPGFTVPLTIRRAKPGESVTFECVPYGNPFPQIKWLKDGIEITPSSNMTFEALPDGTQRLHLSEVDFFSEGYFRCVATNEHGTASTKAELCIDGDRTRSAKIIPEEPREPEESKPRIRRGLHNMSIHQGNVVEMIVCATGWPTPTVKWFKDGQEVIPEGPDGRIVTFTDDRGIHHLVILNVRPEDEGDYSLEATNKLGSARTEGALSVIRPRQRPSPFRGGMPFPPGFVRQLKNKHVFNRMPTIFDCLVVGYPAPEVEWLHNGKRIVPGGRVKIQSCGGGSHALIVLDTNVDDAGEYVAVARNCHGTASSSAVLDVTVPYLDNIKFNGEMDVTPYLTEEYGFKKLNYASLPTPPDHGPFIKEVTGHYLTLSWIPTKRAPPRYPQVSYVIEIRELPEKEWTLLDYNIPEPVCKVRNLELGKSYQFRVRAENIYGISDPSPASPPSRLMAPPQPVLDKNKKVIPLLDPYAEKALDLAHAEQYACAPWFAPGVVEKRYCAENDMLTLTLNVAGYPDPEIKWKFRGWDVDTKGPMSQYKVYTMGGTETTLMISGFTKDNVGQYQCFATNAYGEAQQNIMVDLAIRPNFIQPLFNKTFSDAQPVRLDVRVEGQPFPELKWLKEWRPIVESTRVKFVQDGPYLCSLIISDPMWRDSGIYTCIAVNDAGQATTSCSVTVEADGDYNDVELPKKRAMVEARKIREIYEIAEEDET</sequence>
<feature type="domain" description="Ig-like" evidence="8">
    <location>
        <begin position="48"/>
        <end position="138"/>
    </location>
</feature>
<dbReference type="OrthoDB" id="5969272at2759"/>
<feature type="domain" description="Ig-like" evidence="8">
    <location>
        <begin position="1635"/>
        <end position="1725"/>
    </location>
</feature>
<organism evidence="11 12">
    <name type="scientific">Heligmosomoides polygyrus</name>
    <name type="common">Parasitic roundworm</name>
    <dbReference type="NCBI Taxonomy" id="6339"/>
    <lineage>
        <taxon>Eukaryota</taxon>
        <taxon>Metazoa</taxon>
        <taxon>Ecdysozoa</taxon>
        <taxon>Nematoda</taxon>
        <taxon>Chromadorea</taxon>
        <taxon>Rhabditida</taxon>
        <taxon>Rhabditina</taxon>
        <taxon>Rhabditomorpha</taxon>
        <taxon>Strongyloidea</taxon>
        <taxon>Heligmosomidae</taxon>
        <taxon>Heligmosomoides</taxon>
    </lineage>
</organism>
<feature type="domain" description="Ig-like" evidence="8">
    <location>
        <begin position="2806"/>
        <end position="2895"/>
    </location>
</feature>
<dbReference type="Proteomes" id="UP000050761">
    <property type="component" value="Unassembled WGS sequence"/>
</dbReference>
<keyword evidence="3" id="KW-0963">Cytoplasm</keyword>
<feature type="domain" description="Ig-like" evidence="8">
    <location>
        <begin position="738"/>
        <end position="827"/>
    </location>
</feature>
<dbReference type="InterPro" id="IPR003961">
    <property type="entry name" value="FN3_dom"/>
</dbReference>
<keyword evidence="5" id="KW-1015">Disulfide bond</keyword>
<feature type="domain" description="Ig-like" evidence="8">
    <location>
        <begin position="1826"/>
        <end position="1916"/>
    </location>
</feature>
<evidence type="ECO:0000256" key="1">
    <source>
        <dbReference type="ARBA" id="ARBA00004161"/>
    </source>
</evidence>
<accession>A0A3P7TDR2</accession>
<feature type="domain" description="Ig-like" evidence="8">
    <location>
        <begin position="1262"/>
        <end position="1347"/>
    </location>
</feature>
<evidence type="ECO:0000256" key="2">
    <source>
        <dbReference type="ARBA" id="ARBA00006692"/>
    </source>
</evidence>
<dbReference type="InterPro" id="IPR013783">
    <property type="entry name" value="Ig-like_fold"/>
</dbReference>
<feature type="domain" description="Ig-like" evidence="8">
    <location>
        <begin position="1728"/>
        <end position="1817"/>
    </location>
</feature>